<evidence type="ECO:0000256" key="7">
    <source>
        <dbReference type="ARBA" id="ARBA00023004"/>
    </source>
</evidence>
<comment type="similarity">
    <text evidence="3">Belongs to the cytochrome P450 family.</text>
</comment>
<evidence type="ECO:0000256" key="10">
    <source>
        <dbReference type="SAM" id="MobiDB-lite"/>
    </source>
</evidence>
<evidence type="ECO:0000313" key="13">
    <source>
        <dbReference type="Proteomes" id="UP000030748"/>
    </source>
</evidence>
<reference evidence="12 13" key="1">
    <citation type="journal article" date="2013" name="Proc. Natl. Acad. Sci. U.S.A.">
        <title>Fine-scale variation in meiotic recombination in Mimulus inferred from population shotgun sequencing.</title>
        <authorList>
            <person name="Hellsten U."/>
            <person name="Wright K.M."/>
            <person name="Jenkins J."/>
            <person name="Shu S."/>
            <person name="Yuan Y."/>
            <person name="Wessler S.R."/>
            <person name="Schmutz J."/>
            <person name="Willis J.H."/>
            <person name="Rokhsar D.S."/>
        </authorList>
    </citation>
    <scope>NUCLEOTIDE SEQUENCE [LARGE SCALE GENOMIC DNA]</scope>
    <source>
        <strain evidence="13">cv. DUN x IM62</strain>
    </source>
</reference>
<feature type="transmembrane region" description="Helical" evidence="11">
    <location>
        <begin position="6"/>
        <end position="24"/>
    </location>
</feature>
<keyword evidence="11" id="KW-1133">Transmembrane helix</keyword>
<comment type="cofactor">
    <cofactor evidence="1">
        <name>heme</name>
        <dbReference type="ChEBI" id="CHEBI:30413"/>
    </cofactor>
</comment>
<dbReference type="GO" id="GO:0004497">
    <property type="term" value="F:monooxygenase activity"/>
    <property type="evidence" value="ECO:0007669"/>
    <property type="project" value="UniProtKB-KW"/>
</dbReference>
<keyword evidence="9 11" id="KW-0472">Membrane</keyword>
<evidence type="ECO:0000256" key="4">
    <source>
        <dbReference type="ARBA" id="ARBA00022617"/>
    </source>
</evidence>
<keyword evidence="11" id="KW-0812">Transmembrane</keyword>
<protein>
    <recommendedName>
        <fullName evidence="14">Cytochrome P450</fullName>
    </recommendedName>
</protein>
<dbReference type="Gene3D" id="1.10.630.10">
    <property type="entry name" value="Cytochrome P450"/>
    <property type="match status" value="1"/>
</dbReference>
<dbReference type="SUPFAM" id="SSF48264">
    <property type="entry name" value="Cytochrome P450"/>
    <property type="match status" value="1"/>
</dbReference>
<feature type="compositionally biased region" description="Pro residues" evidence="10">
    <location>
        <begin position="114"/>
        <end position="131"/>
    </location>
</feature>
<dbReference type="GO" id="GO:0005506">
    <property type="term" value="F:iron ion binding"/>
    <property type="evidence" value="ECO:0007669"/>
    <property type="project" value="InterPro"/>
</dbReference>
<dbReference type="GO" id="GO:0016020">
    <property type="term" value="C:membrane"/>
    <property type="evidence" value="ECO:0007669"/>
    <property type="project" value="UniProtKB-SubCell"/>
</dbReference>
<gene>
    <name evidence="12" type="ORF">MIMGU_mgv11b015955mg</name>
</gene>
<evidence type="ECO:0000256" key="2">
    <source>
        <dbReference type="ARBA" id="ARBA00004370"/>
    </source>
</evidence>
<keyword evidence="5" id="KW-0479">Metal-binding</keyword>
<feature type="compositionally biased region" description="Basic residues" evidence="10">
    <location>
        <begin position="79"/>
        <end position="90"/>
    </location>
</feature>
<evidence type="ECO:0000256" key="6">
    <source>
        <dbReference type="ARBA" id="ARBA00023002"/>
    </source>
</evidence>
<dbReference type="GO" id="GO:0016705">
    <property type="term" value="F:oxidoreductase activity, acting on paired donors, with incorporation or reduction of molecular oxygen"/>
    <property type="evidence" value="ECO:0007669"/>
    <property type="project" value="InterPro"/>
</dbReference>
<proteinExistence type="inferred from homology"/>
<dbReference type="PhylomeDB" id="A0A022QK76"/>
<keyword evidence="7" id="KW-0408">Iron</keyword>
<dbReference type="InterPro" id="IPR036396">
    <property type="entry name" value="Cyt_P450_sf"/>
</dbReference>
<evidence type="ECO:0000256" key="5">
    <source>
        <dbReference type="ARBA" id="ARBA00022723"/>
    </source>
</evidence>
<comment type="subcellular location">
    <subcellularLocation>
        <location evidence="2">Membrane</location>
    </subcellularLocation>
</comment>
<dbReference type="AlphaFoldDB" id="A0A022QK76"/>
<keyword evidence="4" id="KW-0349">Heme</keyword>
<evidence type="ECO:0000256" key="1">
    <source>
        <dbReference type="ARBA" id="ARBA00001971"/>
    </source>
</evidence>
<dbReference type="STRING" id="4155.A0A022QK76"/>
<dbReference type="PANTHER" id="PTHR47943:SF2">
    <property type="entry name" value="CYTOCHROME P450"/>
    <property type="match status" value="1"/>
</dbReference>
<name>A0A022QK76_ERYGU</name>
<evidence type="ECO:0000256" key="9">
    <source>
        <dbReference type="ARBA" id="ARBA00023136"/>
    </source>
</evidence>
<evidence type="ECO:0000313" key="12">
    <source>
        <dbReference type="EMBL" id="EYU26905.1"/>
    </source>
</evidence>
<keyword evidence="13" id="KW-1185">Reference proteome</keyword>
<organism evidence="12 13">
    <name type="scientific">Erythranthe guttata</name>
    <name type="common">Yellow monkey flower</name>
    <name type="synonym">Mimulus guttatus</name>
    <dbReference type="NCBI Taxonomy" id="4155"/>
    <lineage>
        <taxon>Eukaryota</taxon>
        <taxon>Viridiplantae</taxon>
        <taxon>Streptophyta</taxon>
        <taxon>Embryophyta</taxon>
        <taxon>Tracheophyta</taxon>
        <taxon>Spermatophyta</taxon>
        <taxon>Magnoliopsida</taxon>
        <taxon>eudicotyledons</taxon>
        <taxon>Gunneridae</taxon>
        <taxon>Pentapetalae</taxon>
        <taxon>asterids</taxon>
        <taxon>lamiids</taxon>
        <taxon>Lamiales</taxon>
        <taxon>Phrymaceae</taxon>
        <taxon>Erythranthe</taxon>
    </lineage>
</organism>
<dbReference type="Proteomes" id="UP000030748">
    <property type="component" value="Unassembled WGS sequence"/>
</dbReference>
<evidence type="ECO:0000256" key="11">
    <source>
        <dbReference type="SAM" id="Phobius"/>
    </source>
</evidence>
<evidence type="ECO:0008006" key="14">
    <source>
        <dbReference type="Google" id="ProtNLM"/>
    </source>
</evidence>
<sequence>MEWILTMFSAIVFVYLLQKLLGLAKKKKKNPPGPVELSIMGHLHLLGKNPHQDLHRLAQKHGPIMGFRRFIPTILRRNHNLQNGRRRQQRQQHLPQNQNVNPPTQGVQPSNVHVPPPNGVVPPPVLPPTFR</sequence>
<evidence type="ECO:0000256" key="3">
    <source>
        <dbReference type="ARBA" id="ARBA00010617"/>
    </source>
</evidence>
<keyword evidence="8" id="KW-0503">Monooxygenase</keyword>
<dbReference type="PANTHER" id="PTHR47943">
    <property type="entry name" value="CYTOCHROME P450 93A3-LIKE"/>
    <property type="match status" value="1"/>
</dbReference>
<evidence type="ECO:0000256" key="8">
    <source>
        <dbReference type="ARBA" id="ARBA00023033"/>
    </source>
</evidence>
<dbReference type="EMBL" id="KI631555">
    <property type="protein sequence ID" value="EYU26905.1"/>
    <property type="molecule type" value="Genomic_DNA"/>
</dbReference>
<feature type="region of interest" description="Disordered" evidence="10">
    <location>
        <begin position="79"/>
        <end position="131"/>
    </location>
</feature>
<dbReference type="GO" id="GO:0020037">
    <property type="term" value="F:heme binding"/>
    <property type="evidence" value="ECO:0007669"/>
    <property type="project" value="InterPro"/>
</dbReference>
<keyword evidence="6" id="KW-0560">Oxidoreductase</keyword>
<accession>A0A022QK76</accession>